<dbReference type="SUPFAM" id="SSF48452">
    <property type="entry name" value="TPR-like"/>
    <property type="match status" value="1"/>
</dbReference>
<accession>A0A8H2X7R4</accession>
<organism evidence="12 13">
    <name type="scientific">Rhizoctonia solani</name>
    <dbReference type="NCBI Taxonomy" id="456999"/>
    <lineage>
        <taxon>Eukaryota</taxon>
        <taxon>Fungi</taxon>
        <taxon>Dikarya</taxon>
        <taxon>Basidiomycota</taxon>
        <taxon>Agaricomycotina</taxon>
        <taxon>Agaricomycetes</taxon>
        <taxon>Cantharellales</taxon>
        <taxon>Ceratobasidiaceae</taxon>
        <taxon>Rhizoctonia</taxon>
    </lineage>
</organism>
<feature type="domain" description="RRM" evidence="11">
    <location>
        <begin position="912"/>
        <end position="986"/>
    </location>
</feature>
<evidence type="ECO:0000256" key="6">
    <source>
        <dbReference type="ARBA" id="ARBA00023242"/>
    </source>
</evidence>
<keyword evidence="5" id="KW-0508">mRNA splicing</keyword>
<reference evidence="12" key="1">
    <citation type="submission" date="2021-01" db="EMBL/GenBank/DDBJ databases">
        <authorList>
            <person name="Kaushik A."/>
        </authorList>
    </citation>
    <scope>NUCLEOTIDE SEQUENCE</scope>
    <source>
        <strain evidence="12">AG1-1C</strain>
    </source>
</reference>
<dbReference type="EMBL" id="CAJMWS010000320">
    <property type="protein sequence ID" value="CAE6419623.1"/>
    <property type="molecule type" value="Genomic_DNA"/>
</dbReference>
<dbReference type="FunFam" id="3.30.70.330:FF:000365">
    <property type="entry name" value="U4/U6 snRNA-associated-splicing factor PRP24"/>
    <property type="match status" value="1"/>
</dbReference>
<feature type="compositionally biased region" description="Basic and acidic residues" evidence="10">
    <location>
        <begin position="630"/>
        <end position="642"/>
    </location>
</feature>
<evidence type="ECO:0000256" key="1">
    <source>
        <dbReference type="ARBA" id="ARBA00004123"/>
    </source>
</evidence>
<keyword evidence="4 9" id="KW-0694">RNA-binding</keyword>
<evidence type="ECO:0000313" key="12">
    <source>
        <dbReference type="EMBL" id="CAE6419623.1"/>
    </source>
</evidence>
<dbReference type="InterPro" id="IPR034397">
    <property type="entry name" value="Prp24_RRM1"/>
</dbReference>
<evidence type="ECO:0000256" key="3">
    <source>
        <dbReference type="ARBA" id="ARBA00022737"/>
    </source>
</evidence>
<evidence type="ECO:0000256" key="8">
    <source>
        <dbReference type="ARBA" id="ARBA00093627"/>
    </source>
</evidence>
<dbReference type="Proteomes" id="UP000663846">
    <property type="component" value="Unassembled WGS sequence"/>
</dbReference>
<comment type="subcellular location">
    <subcellularLocation>
        <location evidence="1">Nucleus</location>
    </subcellularLocation>
</comment>
<evidence type="ECO:0000256" key="5">
    <source>
        <dbReference type="ARBA" id="ARBA00023187"/>
    </source>
</evidence>
<dbReference type="GO" id="GO:0005688">
    <property type="term" value="C:U6 snRNP"/>
    <property type="evidence" value="ECO:0007669"/>
    <property type="project" value="UniProtKB-ARBA"/>
</dbReference>
<dbReference type="InterPro" id="IPR012677">
    <property type="entry name" value="Nucleotide-bd_a/b_plait_sf"/>
</dbReference>
<feature type="domain" description="RRM" evidence="11">
    <location>
        <begin position="648"/>
        <end position="721"/>
    </location>
</feature>
<feature type="region of interest" description="Disordered" evidence="10">
    <location>
        <begin position="612"/>
        <end position="642"/>
    </location>
</feature>
<comment type="caution">
    <text evidence="12">The sequence shown here is derived from an EMBL/GenBank/DDBJ whole genome shotgun (WGS) entry which is preliminary data.</text>
</comment>
<name>A0A8H2X7R4_9AGAM</name>
<evidence type="ECO:0000256" key="9">
    <source>
        <dbReference type="PROSITE-ProRule" id="PRU00176"/>
    </source>
</evidence>
<keyword evidence="6" id="KW-0539">Nucleus</keyword>
<feature type="domain" description="RRM" evidence="11">
    <location>
        <begin position="813"/>
        <end position="889"/>
    </location>
</feature>
<evidence type="ECO:0000256" key="4">
    <source>
        <dbReference type="ARBA" id="ARBA00022884"/>
    </source>
</evidence>
<dbReference type="SMART" id="SM00360">
    <property type="entry name" value="RRM"/>
    <property type="match status" value="4"/>
</dbReference>
<gene>
    <name evidence="12" type="ORF">RDB_LOCUS83762</name>
</gene>
<protein>
    <recommendedName>
        <fullName evidence="8">U4/U6 snRNA-associated-splicing factor PRP24</fullName>
    </recommendedName>
</protein>
<dbReference type="SUPFAM" id="SSF54928">
    <property type="entry name" value="RNA-binding domain, RBD"/>
    <property type="match status" value="2"/>
</dbReference>
<dbReference type="InterPro" id="IPR011990">
    <property type="entry name" value="TPR-like_helical_dom_sf"/>
</dbReference>
<keyword evidence="3" id="KW-0677">Repeat</keyword>
<proteinExistence type="predicted"/>
<dbReference type="GO" id="GO:0006397">
    <property type="term" value="P:mRNA processing"/>
    <property type="evidence" value="ECO:0007669"/>
    <property type="project" value="UniProtKB-KW"/>
</dbReference>
<comment type="function">
    <text evidence="7">Functions as a recycling factor of the spliceosome, a machinery that forms on each precursor-messenger RNA (pre-mRNA) and catalyzes the removal of introns. Chaperones the re-annealing of U4 and U6 snRNAs (small nuclear RNAs) released from previous rounds of splicing, an initial step in reforming the U4/U6-U5 tri-snRNP (small nuclear ribonucleoprotein) that can reassemble into another spliceosome complex; this step involves binding U6 and facilitating the unwinding of the U6 internal stem loop, followed by base-pairing of U6 to U4.</text>
</comment>
<evidence type="ECO:0000256" key="7">
    <source>
        <dbReference type="ARBA" id="ARBA00093374"/>
    </source>
</evidence>
<dbReference type="Gene3D" id="3.30.70.330">
    <property type="match status" value="4"/>
</dbReference>
<feature type="domain" description="RRM" evidence="11">
    <location>
        <begin position="722"/>
        <end position="799"/>
    </location>
</feature>
<dbReference type="Gene3D" id="1.25.40.10">
    <property type="entry name" value="Tetratricopeptide repeat domain"/>
    <property type="match status" value="2"/>
</dbReference>
<dbReference type="GO" id="GO:0008380">
    <property type="term" value="P:RNA splicing"/>
    <property type="evidence" value="ECO:0007669"/>
    <property type="project" value="UniProtKB-KW"/>
</dbReference>
<dbReference type="InterPro" id="IPR035979">
    <property type="entry name" value="RBD_domain_sf"/>
</dbReference>
<dbReference type="PANTHER" id="PTHR10352">
    <property type="entry name" value="EUKARYOTIC TRANSLATION INITIATION FACTOR 3 SUBUNIT G"/>
    <property type="match status" value="1"/>
</dbReference>
<evidence type="ECO:0000256" key="10">
    <source>
        <dbReference type="SAM" id="MobiDB-lite"/>
    </source>
</evidence>
<evidence type="ECO:0000256" key="2">
    <source>
        <dbReference type="ARBA" id="ARBA00022664"/>
    </source>
</evidence>
<dbReference type="GO" id="GO:0003723">
    <property type="term" value="F:RNA binding"/>
    <property type="evidence" value="ECO:0007669"/>
    <property type="project" value="UniProtKB-UniRule"/>
</dbReference>
<sequence>MSAMEEDAKDEGTLLEQLSSVLTELQENPYDLAKHYEHIRLASSLPGMEEQVISARELMIETWAAPEDVWLPLLDRKIAAAGNLTTEGFNEIITWFEKAEADYFSIEILRKHMDFILDASTSGSDELKAFLTHDTVRELLREIVLKGSGHITKCNVLWDKWISWEMECFSDSSHTPEDIARVQATLLSRLHTPHSGLDNALQEYSTFVSTHLPDSSYEELLVTASKARSEPQKKFGWRERWETSIQQADDSPATYAQYIDYEWRRPDPTFLIPLYERAIAATAARRMEPGGEETLQRFWAGLYKAVQKSAEMRTKTVNIKRSKKRRDEDMDEEVLEDLEDIQARATLVIMRAIRSVPFSSSIWASHILNAGISATKDTTATVASIDALTDRALELLRLKGADSEAFVEIGLASADALNMRLQTEDGADETIFGGIVTTLPKCIDAVRQASKDGDRFLRLEQYLYAAYTKLIQGADFGELAIDLWKTTEEYYKGSYLACTLRITDLVQRGETAQARDVYKRGASRPLDWPEQVWDNWILFEHIFGDQSSLEAAQEVVDKQRAIVMKKRQREAMKAAEDYAAANPIVVAAETEAAEEQPQDENAMDVDGGVQDNRKRKAESPVVKRIAQEPTQKKAKADNTTLKRDRENSTVFVTDMPAGTGQEEIQQLFYDCGEIREIKILQVDNEPIVTVEFVDRESVPAALTKDKKRINDAEINVHLAWKSTLYITNFLENTDDTEIRKMFSPFGKILDVRWPSKKFKMTRRFCYLQYTSPAAAQAALSLHNKELAPNQLMSVYISNPERKKERTDAGADQREIYIAGLSKLSTRADLEQLFGQFGAIKEIRIATEADGSTKGYAFVEFEQESSASQALSMNNHELKKRRIAVTIADSRVHAKHKNDEHAGLSRKAEQRTRSLRVKNVPADATDGLLQQTFEKLAPVVSVQVQEGKGEAVVELKHASDVGKLLLLAEPVTFNGVVLKLTEESASKAPSKPNAAFVPRTAGSRPRAGLGSKKAGIGAVSTSSPIPIPVPASTLAGGSGKNQDDFRNMLLGKK</sequence>
<dbReference type="PROSITE" id="PS50102">
    <property type="entry name" value="RRM"/>
    <property type="match status" value="4"/>
</dbReference>
<dbReference type="CDD" id="cd12296">
    <property type="entry name" value="RRM1_Prp24"/>
    <property type="match status" value="1"/>
</dbReference>
<dbReference type="InterPro" id="IPR000504">
    <property type="entry name" value="RRM_dom"/>
</dbReference>
<evidence type="ECO:0000313" key="13">
    <source>
        <dbReference type="Proteomes" id="UP000663846"/>
    </source>
</evidence>
<feature type="region of interest" description="Disordered" evidence="10">
    <location>
        <begin position="987"/>
        <end position="1052"/>
    </location>
</feature>
<dbReference type="AlphaFoldDB" id="A0A8H2X7R4"/>
<dbReference type="Pfam" id="PF00076">
    <property type="entry name" value="RRM_1"/>
    <property type="match status" value="3"/>
</dbReference>
<evidence type="ECO:0000259" key="11">
    <source>
        <dbReference type="PROSITE" id="PS50102"/>
    </source>
</evidence>
<keyword evidence="2" id="KW-0507">mRNA processing</keyword>